<sequence>MEERQPTCAKERRPAGAAGQDQAEGDGSGAVERENPEHSDGDLLEALNTIDDHSRPSWRRLCSRRWVEVEPRKPAERCEHEALLADGPVKAGTPAGQGHEEGVERPRVDRQDVEPAVFGLPVRRKCFTTATRRAMRAAGPTFFTALLCTTTVLMNSLRPAEMWEINGVNPHGHFATAAADIGVTYEGFYADHGHQVEKQNVTNQVIAELYAKTPAFVWFASPVRSSPKQPGIDTSPEKWRNQLRGQRRCKDIAWELAKGACAQLDGGRHFAWEWPYEVNYGHDCAATQMIFATTPETLGVTCATSCWMAAPILRRLRYMARDGASSPRAPRWPLCQKGGDARDTKNIFLHLAEFVFLGTEFSDAGIYALGSPTSLPSEEPTGRRLQQVKEMMLRVHRASGHSSFHNLSRLLLRRGASEWAVSLAKSLSCAECEESRRKVGPPQASLEEPAALWEVLGLDVVEVEHVVEKVAMKTKFLVMVDRGSRFTLVSLLKTFKADEAWELDLSIDAMFTLAAHARNSRVNHATGYSPFQWAEESYIKADSAIKLSKLKNTVAKASSTYRSGSLAMLWRARVRKGHGGWTGPLRVLLQEGSTVWLATGATLVRAKLNQLRPCDVAQELQEAFTPPAAASALRPKPVYYGILDSGNSKESNGFMRPGCSWKSRKPKLRKVQEDLVYAQERMDEFTRQYSEQIVAKQLEPYGPRPGELEDMVVDVQLQDQIKELQSNGGSEAAPGDTSPAVRPGGLAQEEASNGHSGSGMSPSVVVAGPCIDQVASPAQLRTPKATRLSLACKVAKCGQTRDGSGHSRQALVPSQSQSAEAVGIDTWGIRFANVTSLSSKAVQCQYFKLAHETVKVHMVAEHHLRLSSLERIRADFYQSGWAVHGQDAMETGNGGTSGGTTILVRRHLDHSEGMSCQVQGAGWTQVFMRLPRRDLAILAVYLKVDTPLYYPPSCDVLHELMAAVRALSCAWIAIGDCNATPEDVVSLGHKPTARRVARDRRQAESYLQATQVEPAQTGQVWKDSRAAEVFDRIVGMAPLMTANWLPREGRFDDSSLQAAQQQSLKEERESIRTWANRALLGAARASARRKYWVGLWGERKSADQYYLSRNGQAFSALA</sequence>
<dbReference type="Gene3D" id="3.60.10.10">
    <property type="entry name" value="Endonuclease/exonuclease/phosphatase"/>
    <property type="match status" value="1"/>
</dbReference>
<dbReference type="OrthoDB" id="10595700at2759"/>
<evidence type="ECO:0000256" key="1">
    <source>
        <dbReference type="SAM" id="MobiDB-lite"/>
    </source>
</evidence>
<gene>
    <name evidence="2" type="ORF">AK812_SmicGene30980</name>
</gene>
<feature type="compositionally biased region" description="Basic and acidic residues" evidence="1">
    <location>
        <begin position="1"/>
        <end position="14"/>
    </location>
</feature>
<proteinExistence type="predicted"/>
<dbReference type="AlphaFoldDB" id="A0A1Q9CXW0"/>
<dbReference type="InterPro" id="IPR036691">
    <property type="entry name" value="Endo/exonu/phosph_ase_sf"/>
</dbReference>
<accession>A0A1Q9CXW0</accession>
<feature type="region of interest" description="Disordered" evidence="1">
    <location>
        <begin position="88"/>
        <end position="107"/>
    </location>
</feature>
<organism evidence="2 3">
    <name type="scientific">Symbiodinium microadriaticum</name>
    <name type="common">Dinoflagellate</name>
    <name type="synonym">Zooxanthella microadriatica</name>
    <dbReference type="NCBI Taxonomy" id="2951"/>
    <lineage>
        <taxon>Eukaryota</taxon>
        <taxon>Sar</taxon>
        <taxon>Alveolata</taxon>
        <taxon>Dinophyceae</taxon>
        <taxon>Suessiales</taxon>
        <taxon>Symbiodiniaceae</taxon>
        <taxon>Symbiodinium</taxon>
    </lineage>
</organism>
<name>A0A1Q9CXW0_SYMMI</name>
<comment type="caution">
    <text evidence="2">The sequence shown here is derived from an EMBL/GenBank/DDBJ whole genome shotgun (WGS) entry which is preliminary data.</text>
</comment>
<dbReference type="Proteomes" id="UP000186817">
    <property type="component" value="Unassembled WGS sequence"/>
</dbReference>
<evidence type="ECO:0000313" key="3">
    <source>
        <dbReference type="Proteomes" id="UP000186817"/>
    </source>
</evidence>
<dbReference type="SUPFAM" id="SSF56219">
    <property type="entry name" value="DNase I-like"/>
    <property type="match status" value="1"/>
</dbReference>
<keyword evidence="3" id="KW-1185">Reference proteome</keyword>
<feature type="region of interest" description="Disordered" evidence="1">
    <location>
        <begin position="725"/>
        <end position="760"/>
    </location>
</feature>
<feature type="compositionally biased region" description="Basic and acidic residues" evidence="1">
    <location>
        <begin position="98"/>
        <end position="107"/>
    </location>
</feature>
<feature type="compositionally biased region" description="Polar residues" evidence="1">
    <location>
        <begin position="750"/>
        <end position="760"/>
    </location>
</feature>
<feature type="compositionally biased region" description="Basic and acidic residues" evidence="1">
    <location>
        <begin position="31"/>
        <end position="41"/>
    </location>
</feature>
<evidence type="ECO:0000313" key="2">
    <source>
        <dbReference type="EMBL" id="OLP87768.1"/>
    </source>
</evidence>
<reference evidence="2 3" key="1">
    <citation type="submission" date="2016-02" db="EMBL/GenBank/DDBJ databases">
        <title>Genome analysis of coral dinoflagellate symbionts highlights evolutionary adaptations to a symbiotic lifestyle.</title>
        <authorList>
            <person name="Aranda M."/>
            <person name="Li Y."/>
            <person name="Liew Y.J."/>
            <person name="Baumgarten S."/>
            <person name="Simakov O."/>
            <person name="Wilson M."/>
            <person name="Piel J."/>
            <person name="Ashoor H."/>
            <person name="Bougouffa S."/>
            <person name="Bajic V.B."/>
            <person name="Ryu T."/>
            <person name="Ravasi T."/>
            <person name="Bayer T."/>
            <person name="Micklem G."/>
            <person name="Kim H."/>
            <person name="Bhak J."/>
            <person name="Lajeunesse T.C."/>
            <person name="Voolstra C.R."/>
        </authorList>
    </citation>
    <scope>NUCLEOTIDE SEQUENCE [LARGE SCALE GENOMIC DNA]</scope>
    <source>
        <strain evidence="2 3">CCMP2467</strain>
    </source>
</reference>
<feature type="region of interest" description="Disordered" evidence="1">
    <location>
        <begin position="1"/>
        <end position="42"/>
    </location>
</feature>
<protein>
    <submittedName>
        <fullName evidence="2">Uncharacterized protein</fullName>
    </submittedName>
</protein>
<dbReference type="EMBL" id="LSRX01000843">
    <property type="protein sequence ID" value="OLP87768.1"/>
    <property type="molecule type" value="Genomic_DNA"/>
</dbReference>